<evidence type="ECO:0000256" key="4">
    <source>
        <dbReference type="ARBA" id="ARBA00022729"/>
    </source>
</evidence>
<evidence type="ECO:0000256" key="3">
    <source>
        <dbReference type="ARBA" id="ARBA00022525"/>
    </source>
</evidence>
<dbReference type="InterPro" id="IPR051238">
    <property type="entry name" value="GDSL_esterase/lipase"/>
</dbReference>
<comment type="subcellular location">
    <subcellularLocation>
        <location evidence="1">Secreted</location>
    </subcellularLocation>
</comment>
<dbReference type="OMA" id="MYTIGAR"/>
<dbReference type="Gramene" id="Mp8g17480.1">
    <property type="protein sequence ID" value="Mp8g17480.1.cds"/>
    <property type="gene ID" value="Mp8g17480"/>
</dbReference>
<comment type="similarity">
    <text evidence="2">Belongs to the 'GDSL' lipolytic enzyme family.</text>
</comment>
<evidence type="ECO:0000313" key="9">
    <source>
        <dbReference type="Proteomes" id="UP000244005"/>
    </source>
</evidence>
<feature type="chain" id="PRO_5015340879" description="GDSL esterase/lipase" evidence="7">
    <location>
        <begin position="45"/>
        <end position="391"/>
    </location>
</feature>
<evidence type="ECO:0000256" key="7">
    <source>
        <dbReference type="SAM" id="SignalP"/>
    </source>
</evidence>
<dbReference type="InterPro" id="IPR035669">
    <property type="entry name" value="SGNH_plant_lipase-like"/>
</dbReference>
<dbReference type="AlphaFoldDB" id="A0A2R6X8B7"/>
<keyword evidence="6" id="KW-0443">Lipid metabolism</keyword>
<keyword evidence="5" id="KW-0378">Hydrolase</keyword>
<dbReference type="Proteomes" id="UP000244005">
    <property type="component" value="Unassembled WGS sequence"/>
</dbReference>
<accession>A0A2R6X8B7</accession>
<dbReference type="InterPro" id="IPR036514">
    <property type="entry name" value="SGNH_hydro_sf"/>
</dbReference>
<protein>
    <recommendedName>
        <fullName evidence="10">GDSL esterase/lipase</fullName>
    </recommendedName>
</protein>
<name>A0A2R6X8B7_MARPO</name>
<keyword evidence="4 7" id="KW-0732">Signal</keyword>
<organism evidence="8 9">
    <name type="scientific">Marchantia polymorpha</name>
    <name type="common">Common liverwort</name>
    <name type="synonym">Marchantia aquatica</name>
    <dbReference type="NCBI Taxonomy" id="3197"/>
    <lineage>
        <taxon>Eukaryota</taxon>
        <taxon>Viridiplantae</taxon>
        <taxon>Streptophyta</taxon>
        <taxon>Embryophyta</taxon>
        <taxon>Marchantiophyta</taxon>
        <taxon>Marchantiopsida</taxon>
        <taxon>Marchantiidae</taxon>
        <taxon>Marchantiales</taxon>
        <taxon>Marchantiaceae</taxon>
        <taxon>Marchantia</taxon>
    </lineage>
</organism>
<evidence type="ECO:0008006" key="10">
    <source>
        <dbReference type="Google" id="ProtNLM"/>
    </source>
</evidence>
<dbReference type="Gene3D" id="3.40.50.1110">
    <property type="entry name" value="SGNH hydrolase"/>
    <property type="match status" value="1"/>
</dbReference>
<evidence type="ECO:0000256" key="5">
    <source>
        <dbReference type="ARBA" id="ARBA00022801"/>
    </source>
</evidence>
<dbReference type="InterPro" id="IPR001087">
    <property type="entry name" value="GDSL"/>
</dbReference>
<dbReference type="Pfam" id="PF00657">
    <property type="entry name" value="Lipase_GDSL"/>
    <property type="match status" value="1"/>
</dbReference>
<gene>
    <name evidence="8" type="ORF">MARPO_0030s0082</name>
</gene>
<reference evidence="9" key="1">
    <citation type="journal article" date="2017" name="Cell">
        <title>Insights into land plant evolution garnered from the Marchantia polymorpha genome.</title>
        <authorList>
            <person name="Bowman J.L."/>
            <person name="Kohchi T."/>
            <person name="Yamato K.T."/>
            <person name="Jenkins J."/>
            <person name="Shu S."/>
            <person name="Ishizaki K."/>
            <person name="Yamaoka S."/>
            <person name="Nishihama R."/>
            <person name="Nakamura Y."/>
            <person name="Berger F."/>
            <person name="Adam C."/>
            <person name="Aki S.S."/>
            <person name="Althoff F."/>
            <person name="Araki T."/>
            <person name="Arteaga-Vazquez M.A."/>
            <person name="Balasubrmanian S."/>
            <person name="Barry K."/>
            <person name="Bauer D."/>
            <person name="Boehm C.R."/>
            <person name="Briginshaw L."/>
            <person name="Caballero-Perez J."/>
            <person name="Catarino B."/>
            <person name="Chen F."/>
            <person name="Chiyoda S."/>
            <person name="Chovatia M."/>
            <person name="Davies K.M."/>
            <person name="Delmans M."/>
            <person name="Demura T."/>
            <person name="Dierschke T."/>
            <person name="Dolan L."/>
            <person name="Dorantes-Acosta A.E."/>
            <person name="Eklund D.M."/>
            <person name="Florent S.N."/>
            <person name="Flores-Sandoval E."/>
            <person name="Fujiyama A."/>
            <person name="Fukuzawa H."/>
            <person name="Galik B."/>
            <person name="Grimanelli D."/>
            <person name="Grimwood J."/>
            <person name="Grossniklaus U."/>
            <person name="Hamada T."/>
            <person name="Haseloff J."/>
            <person name="Hetherington A.J."/>
            <person name="Higo A."/>
            <person name="Hirakawa Y."/>
            <person name="Hundley H.N."/>
            <person name="Ikeda Y."/>
            <person name="Inoue K."/>
            <person name="Inoue S.I."/>
            <person name="Ishida S."/>
            <person name="Jia Q."/>
            <person name="Kakita M."/>
            <person name="Kanazawa T."/>
            <person name="Kawai Y."/>
            <person name="Kawashima T."/>
            <person name="Kennedy M."/>
            <person name="Kinose K."/>
            <person name="Kinoshita T."/>
            <person name="Kohara Y."/>
            <person name="Koide E."/>
            <person name="Komatsu K."/>
            <person name="Kopischke S."/>
            <person name="Kubo M."/>
            <person name="Kyozuka J."/>
            <person name="Lagercrantz U."/>
            <person name="Lin S.S."/>
            <person name="Lindquist E."/>
            <person name="Lipzen A.M."/>
            <person name="Lu C.W."/>
            <person name="De Luna E."/>
            <person name="Martienssen R.A."/>
            <person name="Minamino N."/>
            <person name="Mizutani M."/>
            <person name="Mizutani M."/>
            <person name="Mochizuki N."/>
            <person name="Monte I."/>
            <person name="Mosher R."/>
            <person name="Nagasaki H."/>
            <person name="Nakagami H."/>
            <person name="Naramoto S."/>
            <person name="Nishitani K."/>
            <person name="Ohtani M."/>
            <person name="Okamoto T."/>
            <person name="Okumura M."/>
            <person name="Phillips J."/>
            <person name="Pollak B."/>
            <person name="Reinders A."/>
            <person name="Rovekamp M."/>
            <person name="Sano R."/>
            <person name="Sawa S."/>
            <person name="Schmid M.W."/>
            <person name="Shirakawa M."/>
            <person name="Solano R."/>
            <person name="Spunde A."/>
            <person name="Suetsugu N."/>
            <person name="Sugano S."/>
            <person name="Sugiyama A."/>
            <person name="Sun R."/>
            <person name="Suzuki Y."/>
            <person name="Takenaka M."/>
            <person name="Takezawa D."/>
            <person name="Tomogane H."/>
            <person name="Tsuzuki M."/>
            <person name="Ueda T."/>
            <person name="Umeda M."/>
            <person name="Ward J.M."/>
            <person name="Watanabe Y."/>
            <person name="Yazaki K."/>
            <person name="Yokoyama R."/>
            <person name="Yoshitake Y."/>
            <person name="Yotsui I."/>
            <person name="Zachgo S."/>
            <person name="Schmutz J."/>
        </authorList>
    </citation>
    <scope>NUCLEOTIDE SEQUENCE [LARGE SCALE GENOMIC DNA]</scope>
    <source>
        <strain evidence="9">Tak-1</strain>
    </source>
</reference>
<feature type="signal peptide" evidence="7">
    <location>
        <begin position="1"/>
        <end position="44"/>
    </location>
</feature>
<dbReference type="SUPFAM" id="SSF52266">
    <property type="entry name" value="SGNH hydrolase"/>
    <property type="match status" value="1"/>
</dbReference>
<keyword evidence="6" id="KW-0442">Lipid degradation</keyword>
<dbReference type="GO" id="GO:0016042">
    <property type="term" value="P:lipid catabolic process"/>
    <property type="evidence" value="ECO:0007669"/>
    <property type="project" value="UniProtKB-KW"/>
</dbReference>
<dbReference type="GO" id="GO:0016788">
    <property type="term" value="F:hydrolase activity, acting on ester bonds"/>
    <property type="evidence" value="ECO:0007669"/>
    <property type="project" value="InterPro"/>
</dbReference>
<evidence type="ECO:0000256" key="2">
    <source>
        <dbReference type="ARBA" id="ARBA00008668"/>
    </source>
</evidence>
<dbReference type="GO" id="GO:0005576">
    <property type="term" value="C:extracellular region"/>
    <property type="evidence" value="ECO:0007669"/>
    <property type="project" value="UniProtKB-SubCell"/>
</dbReference>
<keyword evidence="3" id="KW-0964">Secreted</keyword>
<keyword evidence="9" id="KW-1185">Reference proteome</keyword>
<proteinExistence type="inferred from homology"/>
<dbReference type="EMBL" id="KZ772702">
    <property type="protein sequence ID" value="PTQ42345.1"/>
    <property type="molecule type" value="Genomic_DNA"/>
</dbReference>
<dbReference type="CDD" id="cd01837">
    <property type="entry name" value="SGNH_plant_lipase_like"/>
    <property type="match status" value="1"/>
</dbReference>
<dbReference type="OrthoDB" id="1600564at2759"/>
<dbReference type="PANTHER" id="PTHR45650">
    <property type="entry name" value="GDSL-LIKE LIPASE/ACYLHYDROLASE-RELATED"/>
    <property type="match status" value="1"/>
</dbReference>
<evidence type="ECO:0000256" key="1">
    <source>
        <dbReference type="ARBA" id="ARBA00004613"/>
    </source>
</evidence>
<evidence type="ECO:0000313" key="8">
    <source>
        <dbReference type="EMBL" id="PTQ42345.1"/>
    </source>
</evidence>
<evidence type="ECO:0000256" key="6">
    <source>
        <dbReference type="ARBA" id="ARBA00022963"/>
    </source>
</evidence>
<sequence length="391" mass="42643">MEGRKWAMSQTQMPRTRSRWREEAAAALLLALCCGLWQAGGARAAGSPAGLFPGMFIFGDSLVDNGNNNFLATLARADFPPNGIDFGPGWPTGRFCNGRTIADYIGLMVGIDPVPAYLVLLQTEEGLEGFTNGVNFASGAAGILDDSGYNYLGRIPMSQQLGYFANLKEDLIARRGEEATTKFLARALYFVVLGSNDYLNNYLQPNSAARKVYSPKAYQDLLVTTFSQQLKAMYTIGARKILLPGVGPLGCIPNELNVFKSANGSCIEDPVNKLVRGYNSAIKHAAELLVKRHKGLHILYADAYKQLIAFTENSTKYGFVNADTSCCGQGNYGAEVPCIPTTPYCKDRDSYVFWDRHHPTDRANYLIANAYVYGSEDGAISPMTILQLAAV</sequence>